<feature type="transmembrane region" description="Helical" evidence="6">
    <location>
        <begin position="265"/>
        <end position="284"/>
    </location>
</feature>
<feature type="transmembrane region" description="Helical" evidence="6">
    <location>
        <begin position="179"/>
        <end position="197"/>
    </location>
</feature>
<keyword evidence="5 6" id="KW-0472">Membrane</keyword>
<evidence type="ECO:0000256" key="2">
    <source>
        <dbReference type="ARBA" id="ARBA00007362"/>
    </source>
</evidence>
<sequence>MKVKGYLFAILSAISYGLIPLFVLPIKTANFSMDVTLAYRFVISALFILALLIYKKEPLSIKRSELLVLVTLGVLFALSSEFLFMAYDYLSAGIASTILFVYPLFVAITMAVFFGEKISKPMAVSLIVTLGGIFVLSARNGMFDINYTGLLVALTSAVCYALYIVLVNKSKVGASGFKLAFYSMLFSGGFYLVKALLLKESLLLPDTKMLLNITVFGFSTSVISITALVYAIKLIGSTTTSIMGALEPVVAVAISVMLFHEAFTFRLATGIVLILCGVIINILAEQKSQQISSQEILEPQNILT</sequence>
<evidence type="ECO:0000256" key="5">
    <source>
        <dbReference type="ARBA" id="ARBA00023136"/>
    </source>
</evidence>
<reference evidence="8 9" key="1">
    <citation type="submission" date="2018-07" db="EMBL/GenBank/DDBJ databases">
        <title>Dyadobacter roseus sp. nov., isolated from rose rhizosphere soil.</title>
        <authorList>
            <person name="Chen L."/>
        </authorList>
    </citation>
    <scope>NUCLEOTIDE SEQUENCE [LARGE SCALE GENOMIC DNA]</scope>
    <source>
        <strain evidence="8 9">RS19</strain>
    </source>
</reference>
<evidence type="ECO:0000313" key="9">
    <source>
        <dbReference type="Proteomes" id="UP000256373"/>
    </source>
</evidence>
<feature type="domain" description="EamA" evidence="7">
    <location>
        <begin position="148"/>
        <end position="281"/>
    </location>
</feature>
<dbReference type="GO" id="GO:0016020">
    <property type="term" value="C:membrane"/>
    <property type="evidence" value="ECO:0007669"/>
    <property type="project" value="UniProtKB-SubCell"/>
</dbReference>
<accession>A0A3D8YBR1</accession>
<dbReference type="AlphaFoldDB" id="A0A3D8YBR1"/>
<dbReference type="EMBL" id="QNUL01000009">
    <property type="protein sequence ID" value="REA60918.1"/>
    <property type="molecule type" value="Genomic_DNA"/>
</dbReference>
<feature type="transmembrane region" description="Helical" evidence="6">
    <location>
        <begin position="145"/>
        <end position="167"/>
    </location>
</feature>
<comment type="subcellular location">
    <subcellularLocation>
        <location evidence="1">Membrane</location>
        <topology evidence="1">Multi-pass membrane protein</topology>
    </subcellularLocation>
</comment>
<proteinExistence type="inferred from homology"/>
<evidence type="ECO:0000259" key="7">
    <source>
        <dbReference type="Pfam" id="PF00892"/>
    </source>
</evidence>
<name>A0A3D8YBR1_9BACT</name>
<feature type="domain" description="EamA" evidence="7">
    <location>
        <begin position="4"/>
        <end position="137"/>
    </location>
</feature>
<dbReference type="SUPFAM" id="SSF103481">
    <property type="entry name" value="Multidrug resistance efflux transporter EmrE"/>
    <property type="match status" value="2"/>
</dbReference>
<comment type="caution">
    <text evidence="8">The sequence shown here is derived from an EMBL/GenBank/DDBJ whole genome shotgun (WGS) entry which is preliminary data.</text>
</comment>
<organism evidence="8 9">
    <name type="scientific">Dyadobacter luteus</name>
    <dbReference type="NCBI Taxonomy" id="2259619"/>
    <lineage>
        <taxon>Bacteria</taxon>
        <taxon>Pseudomonadati</taxon>
        <taxon>Bacteroidota</taxon>
        <taxon>Cytophagia</taxon>
        <taxon>Cytophagales</taxon>
        <taxon>Spirosomataceae</taxon>
        <taxon>Dyadobacter</taxon>
    </lineage>
</organism>
<evidence type="ECO:0000256" key="1">
    <source>
        <dbReference type="ARBA" id="ARBA00004141"/>
    </source>
</evidence>
<dbReference type="Pfam" id="PF00892">
    <property type="entry name" value="EamA"/>
    <property type="match status" value="2"/>
</dbReference>
<evidence type="ECO:0000256" key="6">
    <source>
        <dbReference type="SAM" id="Phobius"/>
    </source>
</evidence>
<feature type="transmembrane region" description="Helical" evidence="6">
    <location>
        <begin position="7"/>
        <end position="25"/>
    </location>
</feature>
<dbReference type="PANTHER" id="PTHR32322">
    <property type="entry name" value="INNER MEMBRANE TRANSPORTER"/>
    <property type="match status" value="1"/>
</dbReference>
<keyword evidence="4 6" id="KW-1133">Transmembrane helix</keyword>
<feature type="transmembrane region" description="Helical" evidence="6">
    <location>
        <begin position="66"/>
        <end position="87"/>
    </location>
</feature>
<protein>
    <submittedName>
        <fullName evidence="8">EamA/RhaT family transporter</fullName>
    </submittedName>
</protein>
<feature type="transmembrane region" description="Helical" evidence="6">
    <location>
        <begin position="122"/>
        <end position="139"/>
    </location>
</feature>
<feature type="transmembrane region" description="Helical" evidence="6">
    <location>
        <begin position="37"/>
        <end position="54"/>
    </location>
</feature>
<feature type="transmembrane region" description="Helical" evidence="6">
    <location>
        <begin position="242"/>
        <end position="259"/>
    </location>
</feature>
<evidence type="ECO:0000256" key="4">
    <source>
        <dbReference type="ARBA" id="ARBA00022989"/>
    </source>
</evidence>
<dbReference type="InterPro" id="IPR050638">
    <property type="entry name" value="AA-Vitamin_Transporters"/>
</dbReference>
<keyword evidence="9" id="KW-1185">Reference proteome</keyword>
<dbReference type="Proteomes" id="UP000256373">
    <property type="component" value="Unassembled WGS sequence"/>
</dbReference>
<evidence type="ECO:0000256" key="3">
    <source>
        <dbReference type="ARBA" id="ARBA00022692"/>
    </source>
</evidence>
<dbReference type="RefSeq" id="WP_115831440.1">
    <property type="nucleotide sequence ID" value="NZ_QNUL01000009.1"/>
</dbReference>
<dbReference type="InterPro" id="IPR037185">
    <property type="entry name" value="EmrE-like"/>
</dbReference>
<evidence type="ECO:0000313" key="8">
    <source>
        <dbReference type="EMBL" id="REA60918.1"/>
    </source>
</evidence>
<dbReference type="InterPro" id="IPR000620">
    <property type="entry name" value="EamA_dom"/>
</dbReference>
<feature type="transmembrane region" description="Helical" evidence="6">
    <location>
        <begin position="93"/>
        <end position="115"/>
    </location>
</feature>
<dbReference type="OrthoDB" id="9806740at2"/>
<dbReference type="PANTHER" id="PTHR32322:SF2">
    <property type="entry name" value="EAMA DOMAIN-CONTAINING PROTEIN"/>
    <property type="match status" value="1"/>
</dbReference>
<comment type="similarity">
    <text evidence="2">Belongs to the EamA transporter family.</text>
</comment>
<gene>
    <name evidence="8" type="ORF">DSL64_13535</name>
</gene>
<keyword evidence="3 6" id="KW-0812">Transmembrane</keyword>
<feature type="transmembrane region" description="Helical" evidence="6">
    <location>
        <begin position="209"/>
        <end position="230"/>
    </location>
</feature>